<keyword evidence="4" id="KW-1185">Reference proteome</keyword>
<feature type="region of interest" description="Disordered" evidence="1">
    <location>
        <begin position="246"/>
        <end position="287"/>
    </location>
</feature>
<name>A0AA88YVP0_PINIB</name>
<evidence type="ECO:0000313" key="3">
    <source>
        <dbReference type="EMBL" id="KAK3107137.1"/>
    </source>
</evidence>
<organism evidence="3 4">
    <name type="scientific">Pinctada imbricata</name>
    <name type="common">Atlantic pearl-oyster</name>
    <name type="synonym">Pinctada martensii</name>
    <dbReference type="NCBI Taxonomy" id="66713"/>
    <lineage>
        <taxon>Eukaryota</taxon>
        <taxon>Metazoa</taxon>
        <taxon>Spiralia</taxon>
        <taxon>Lophotrochozoa</taxon>
        <taxon>Mollusca</taxon>
        <taxon>Bivalvia</taxon>
        <taxon>Autobranchia</taxon>
        <taxon>Pteriomorphia</taxon>
        <taxon>Pterioida</taxon>
        <taxon>Pterioidea</taxon>
        <taxon>Pteriidae</taxon>
        <taxon>Pinctada</taxon>
    </lineage>
</organism>
<accession>A0AA88YVP0</accession>
<reference evidence="3" key="1">
    <citation type="submission" date="2019-08" db="EMBL/GenBank/DDBJ databases">
        <title>The improved chromosome-level genome for the pearl oyster Pinctada fucata martensii using PacBio sequencing and Hi-C.</title>
        <authorList>
            <person name="Zheng Z."/>
        </authorList>
    </citation>
    <scope>NUCLEOTIDE SEQUENCE</scope>
    <source>
        <strain evidence="3">ZZ-2019</strain>
        <tissue evidence="3">Adductor muscle</tissue>
    </source>
</reference>
<dbReference type="InterPro" id="IPR041249">
    <property type="entry name" value="HEPN_DZIP3"/>
</dbReference>
<protein>
    <recommendedName>
        <fullName evidence="2">DZIP3-like HEPN domain-containing protein</fullName>
    </recommendedName>
</protein>
<evidence type="ECO:0000313" key="4">
    <source>
        <dbReference type="Proteomes" id="UP001186944"/>
    </source>
</evidence>
<feature type="domain" description="DZIP3-like HEPN" evidence="2">
    <location>
        <begin position="53"/>
        <end position="182"/>
    </location>
</feature>
<sequence length="468" mass="56286">MATSKYSSTEETTNASRVSRVLLDPCTDQLRDVLRHHVPPHKFPQVIQQHRFRLPKLTKPQMDLILPRSGHYIGNYSDFDISLLYTLLRNICNIRPHTKGWGKDPDPNDMSLSANIERIRITRNKAYGHVLSSSLSNSDFNDIWSTVRSSVVEIDTFLNNNKNYEKEVDFLRNETMDPEMAKKCDEKLRDQVKEDKETRKMITETTHMVKEHLLSKRWDRYVRFYHLRLVRFYQTYKREDIQVKIKKHRSEDNEHISEERRCPSEERRCPNEERRSPSEERRCHYEERRRPSEERRCPYEERKRPSEERRFPKKREEVLVKKEDALMKREVLVKKDVLMKREVLVKKDVLMKREDVLVKKEDVLVKREDVLVKKEDVLVKRADVLVKKEDVIMKREDVLVKKDVLVKREDVLVKKDVLVKREDILVKKEDVLMKREDVQMKKEDVLMKKEEVLVKKDVLMKREDVQVK</sequence>
<proteinExistence type="predicted"/>
<dbReference type="Proteomes" id="UP001186944">
    <property type="component" value="Unassembled WGS sequence"/>
</dbReference>
<comment type="caution">
    <text evidence="3">The sequence shown here is derived from an EMBL/GenBank/DDBJ whole genome shotgun (WGS) entry which is preliminary data.</text>
</comment>
<dbReference type="Pfam" id="PF18738">
    <property type="entry name" value="HEPN_DZIP3"/>
    <property type="match status" value="1"/>
</dbReference>
<dbReference type="EMBL" id="VSWD01000002">
    <property type="protein sequence ID" value="KAK3107137.1"/>
    <property type="molecule type" value="Genomic_DNA"/>
</dbReference>
<evidence type="ECO:0000256" key="1">
    <source>
        <dbReference type="SAM" id="MobiDB-lite"/>
    </source>
</evidence>
<gene>
    <name evidence="3" type="ORF">FSP39_007961</name>
</gene>
<dbReference type="AlphaFoldDB" id="A0AA88YVP0"/>
<evidence type="ECO:0000259" key="2">
    <source>
        <dbReference type="Pfam" id="PF18738"/>
    </source>
</evidence>